<proteinExistence type="predicted"/>
<dbReference type="PANTHER" id="PTHR32432:SF3">
    <property type="entry name" value="ETHANOLAMINE UTILIZATION PROTEIN EUTJ"/>
    <property type="match status" value="1"/>
</dbReference>
<dbReference type="Gene3D" id="3.30.1490.300">
    <property type="match status" value="1"/>
</dbReference>
<dbReference type="SUPFAM" id="SSF53067">
    <property type="entry name" value="Actin-like ATPase domain"/>
    <property type="match status" value="1"/>
</dbReference>
<dbReference type="InterPro" id="IPR005883">
    <property type="entry name" value="PilM"/>
</dbReference>
<dbReference type="Pfam" id="PF11104">
    <property type="entry name" value="PilM_2"/>
    <property type="match status" value="1"/>
</dbReference>
<accession>A0AB74VQ05</accession>
<name>A0AB74VQ05_CLOBE</name>
<dbReference type="EMBL" id="CP073653">
    <property type="protein sequence ID" value="QUN37876.1"/>
    <property type="molecule type" value="Genomic_DNA"/>
</dbReference>
<evidence type="ECO:0000313" key="2">
    <source>
        <dbReference type="Proteomes" id="UP000679373"/>
    </source>
</evidence>
<dbReference type="InterPro" id="IPR043129">
    <property type="entry name" value="ATPase_NBD"/>
</dbReference>
<sequence length="400" mass="46307">MKKKDKSEIKKNTRGASFKENRESINIKALMNMDLGTLKVKFSKSFKRINKISTPEKKRKVIAFDMGSSMIKIVEGIYYKEDLTIDRYITIKTPKGAIVDGEIKKSEELFIKLGQVLKENGIKAKHAICTNNSTLIINREILIPKVEEEEMDTVVRYEIQQYLPINLEDYILQVQLLNEEEINGSEKLNVRVIAYPEKIVRGYYDFFIKLNLKPHALDVNYNAINKFINCIDNNSEYEYNPKDSVAFIDMGASFIDVNIYKNRNLDFTRMIKAGGNDIDEILLERNGIKADEIENFKFKNIDLEEPFEPINIYVREIVDDWIEKIEKIIQFYKNKNMGDEVTNIVIFGGSSKLKGIEEYMTTKLGIKTRRKVLSKIAFKSNDDSKPIDDFINVIGSVIRL</sequence>
<dbReference type="GeneID" id="66347083"/>
<dbReference type="RefSeq" id="WP_077869759.1">
    <property type="nucleotide sequence ID" value="NZ_BKAK01000136.1"/>
</dbReference>
<dbReference type="Proteomes" id="UP000679373">
    <property type="component" value="Chromosome"/>
</dbReference>
<dbReference type="AlphaFoldDB" id="A0AB74VQ05"/>
<dbReference type="InterPro" id="IPR050696">
    <property type="entry name" value="FtsA/MreB"/>
</dbReference>
<reference evidence="1" key="1">
    <citation type="submission" date="2021-04" db="EMBL/GenBank/DDBJ databases">
        <title>Complete genome sequence of the type strain Clostridium beijerinckii NRRL B-598.</title>
        <authorList>
            <person name="Sedlar K."/>
            <person name="Branska B."/>
            <person name="Bezdicek M."/>
            <person name="Nykrynova M."/>
            <person name="Lengerova M."/>
            <person name="Skutkova H."/>
            <person name="Patakova P."/>
        </authorList>
    </citation>
    <scope>NUCLEOTIDE SEQUENCE</scope>
    <source>
        <strain evidence="1">DSM 791</strain>
    </source>
</reference>
<gene>
    <name evidence="1" type="primary">pilM</name>
    <name evidence="1" type="ORF">KEC93_21130</name>
</gene>
<dbReference type="PANTHER" id="PTHR32432">
    <property type="entry name" value="CELL DIVISION PROTEIN FTSA-RELATED"/>
    <property type="match status" value="1"/>
</dbReference>
<dbReference type="PIRSF" id="PIRSF019169">
    <property type="entry name" value="PilM"/>
    <property type="match status" value="1"/>
</dbReference>
<evidence type="ECO:0000313" key="1">
    <source>
        <dbReference type="EMBL" id="QUN37876.1"/>
    </source>
</evidence>
<protein>
    <submittedName>
        <fullName evidence="1">Pilus assembly protein PilM</fullName>
    </submittedName>
</protein>
<dbReference type="CDD" id="cd24049">
    <property type="entry name" value="ASKHA_NBD_PilM"/>
    <property type="match status" value="1"/>
</dbReference>
<organism evidence="1 2">
    <name type="scientific">Clostridium beijerinckii</name>
    <name type="common">Clostridium MP</name>
    <dbReference type="NCBI Taxonomy" id="1520"/>
    <lineage>
        <taxon>Bacteria</taxon>
        <taxon>Bacillati</taxon>
        <taxon>Bacillota</taxon>
        <taxon>Clostridia</taxon>
        <taxon>Eubacteriales</taxon>
        <taxon>Clostridiaceae</taxon>
        <taxon>Clostridium</taxon>
    </lineage>
</organism>
<keyword evidence="2" id="KW-1185">Reference proteome</keyword>
<dbReference type="Gene3D" id="3.30.420.40">
    <property type="match status" value="2"/>
</dbReference>